<evidence type="ECO:0000313" key="1">
    <source>
        <dbReference type="EMBL" id="MXQ53954.1"/>
    </source>
</evidence>
<gene>
    <name evidence="1" type="ORF">GSM42_09535</name>
</gene>
<dbReference type="Proteomes" id="UP000430692">
    <property type="component" value="Unassembled WGS sequence"/>
</dbReference>
<sequence>MNADDQIEKLEREIANFNRIIAWLTSSEYQKHYRKQQWRAWIMYLFIGNLPKNKEWMFTTQRVEIPIICLSRGDSQKIPIKKINHWLLAMQMHVYKWWANRLPLKVSHDRGRMSVPFPYLIREDTEEHITLLHMFRDEKVVLLDKLRKKLGVDQSAQTRINRLNVCMM</sequence>
<dbReference type="RefSeq" id="WP_160801308.1">
    <property type="nucleotide sequence ID" value="NZ_WUUL01000005.1"/>
</dbReference>
<comment type="caution">
    <text evidence="1">The sequence shown here is derived from an EMBL/GenBank/DDBJ whole genome shotgun (WGS) entry which is preliminary data.</text>
</comment>
<dbReference type="AlphaFoldDB" id="A0A6I4VZS5"/>
<dbReference type="EMBL" id="WUUL01000005">
    <property type="protein sequence ID" value="MXQ53954.1"/>
    <property type="molecule type" value="Genomic_DNA"/>
</dbReference>
<evidence type="ECO:0000313" key="2">
    <source>
        <dbReference type="Proteomes" id="UP000430692"/>
    </source>
</evidence>
<keyword evidence="2" id="KW-1185">Reference proteome</keyword>
<proteinExistence type="predicted"/>
<protein>
    <submittedName>
        <fullName evidence="1">Uncharacterized protein</fullName>
    </submittedName>
</protein>
<reference evidence="1 2" key="1">
    <citation type="submission" date="2019-12" db="EMBL/GenBank/DDBJ databases">
        <title>Whole-genome analyses of novel actinobacteria.</title>
        <authorList>
            <person name="Sahin N."/>
            <person name="Saygin H."/>
        </authorList>
    </citation>
    <scope>NUCLEOTIDE SEQUENCE [LARGE SCALE GENOMIC DNA]</scope>
    <source>
        <strain evidence="1 2">KC615</strain>
    </source>
</reference>
<accession>A0A6I4VZS5</accession>
<name>A0A6I4VZS5_9BACL</name>
<organism evidence="1 2">
    <name type="scientific">Shimazuella alba</name>
    <dbReference type="NCBI Taxonomy" id="2690964"/>
    <lineage>
        <taxon>Bacteria</taxon>
        <taxon>Bacillati</taxon>
        <taxon>Bacillota</taxon>
        <taxon>Bacilli</taxon>
        <taxon>Bacillales</taxon>
        <taxon>Thermoactinomycetaceae</taxon>
        <taxon>Shimazuella</taxon>
    </lineage>
</organism>